<dbReference type="EMBL" id="CP042436">
    <property type="protein sequence ID" value="QEC62228.1"/>
    <property type="molecule type" value="Genomic_DNA"/>
</dbReference>
<dbReference type="RefSeq" id="WP_147030805.1">
    <property type="nucleotide sequence ID" value="NZ_CP042436.1"/>
</dbReference>
<dbReference type="AlphaFoldDB" id="A0A5B8UTJ8"/>
<keyword evidence="2" id="KW-1185">Reference proteome</keyword>
<accession>A0A5B8UTJ8</accession>
<reference evidence="1 2" key="1">
    <citation type="journal article" date="2017" name="Curr. Microbiol.">
        <title>Mucilaginibacter ginsenosidivorans sp. nov., Isolated from Soil of Ginseng Field.</title>
        <authorList>
            <person name="Kim M.M."/>
            <person name="Siddiqi M.Z."/>
            <person name="Im W.T."/>
        </authorList>
    </citation>
    <scope>NUCLEOTIDE SEQUENCE [LARGE SCALE GENOMIC DNA]</scope>
    <source>
        <strain evidence="1 2">Gsoil 3017</strain>
    </source>
</reference>
<name>A0A5B8UTJ8_9SPHI</name>
<gene>
    <name evidence="1" type="ORF">FRZ54_06405</name>
</gene>
<protein>
    <submittedName>
        <fullName evidence="1">Uncharacterized protein</fullName>
    </submittedName>
</protein>
<evidence type="ECO:0000313" key="2">
    <source>
        <dbReference type="Proteomes" id="UP000321479"/>
    </source>
</evidence>
<organism evidence="1 2">
    <name type="scientific">Mucilaginibacter ginsenosidivorans</name>
    <dbReference type="NCBI Taxonomy" id="398053"/>
    <lineage>
        <taxon>Bacteria</taxon>
        <taxon>Pseudomonadati</taxon>
        <taxon>Bacteroidota</taxon>
        <taxon>Sphingobacteriia</taxon>
        <taxon>Sphingobacteriales</taxon>
        <taxon>Sphingobacteriaceae</taxon>
        <taxon>Mucilaginibacter</taxon>
    </lineage>
</organism>
<sequence length="162" mass="18526">MRRIIFFTGLILLTAGIVIGRPLQQKFDKAAFYAVMKSGDIDAIDNEIRDLSAAPEKERDGYTGALLMKKADLLKKNKDKLKSFKEGRIKLETALMADPDHTEFHFLRLTIEEHAPRIVKYRSDIEKDKAFVIKNFKSLSPAVQHAILDYCSNSKVLHKEDF</sequence>
<proteinExistence type="predicted"/>
<evidence type="ECO:0000313" key="1">
    <source>
        <dbReference type="EMBL" id="QEC62228.1"/>
    </source>
</evidence>
<dbReference type="OrthoDB" id="663842at2"/>
<dbReference type="KEGG" id="mgin:FRZ54_06405"/>
<dbReference type="Proteomes" id="UP000321479">
    <property type="component" value="Chromosome"/>
</dbReference>